<evidence type="ECO:0000313" key="2">
    <source>
        <dbReference type="EMBL" id="CAB4667823.1"/>
    </source>
</evidence>
<dbReference type="InterPro" id="IPR007138">
    <property type="entry name" value="ABM_dom"/>
</dbReference>
<reference evidence="2" key="1">
    <citation type="submission" date="2020-05" db="EMBL/GenBank/DDBJ databases">
        <authorList>
            <person name="Chiriac C."/>
            <person name="Salcher M."/>
            <person name="Ghai R."/>
            <person name="Kavagutti S V."/>
        </authorList>
    </citation>
    <scope>NUCLEOTIDE SEQUENCE</scope>
</reference>
<protein>
    <submittedName>
        <fullName evidence="2">Unannotated protein</fullName>
    </submittedName>
</protein>
<dbReference type="PROSITE" id="PS51257">
    <property type="entry name" value="PROKAR_LIPOPROTEIN"/>
    <property type="match status" value="1"/>
</dbReference>
<feature type="domain" description="ABM" evidence="1">
    <location>
        <begin position="2"/>
        <end position="70"/>
    </location>
</feature>
<dbReference type="SUPFAM" id="SSF54909">
    <property type="entry name" value="Dimeric alpha+beta barrel"/>
    <property type="match status" value="1"/>
</dbReference>
<name>A0A6J6M5V0_9ZZZZ</name>
<sequence>MFAVARFKVALGEAAVFKSNLSQAMSALAACPGYLKGEYGQNLDDSTLWSLITHWENVGSYRRALSNNAVKMQAIPILAQAIDEPGAYEYLFSE</sequence>
<evidence type="ECO:0000259" key="1">
    <source>
        <dbReference type="Pfam" id="PF03992"/>
    </source>
</evidence>
<dbReference type="Gene3D" id="3.30.70.100">
    <property type="match status" value="1"/>
</dbReference>
<dbReference type="Pfam" id="PF03992">
    <property type="entry name" value="ABM"/>
    <property type="match status" value="1"/>
</dbReference>
<dbReference type="InterPro" id="IPR011008">
    <property type="entry name" value="Dimeric_a/b-barrel"/>
</dbReference>
<dbReference type="AlphaFoldDB" id="A0A6J6M5V0"/>
<gene>
    <name evidence="2" type="ORF">UFOPK2265_01181</name>
    <name evidence="3" type="ORF">UFOPK3255_00628</name>
    <name evidence="4" type="ORF">UFOPK4248_00467</name>
    <name evidence="5" type="ORF">UFOPK4284_01035</name>
</gene>
<evidence type="ECO:0000313" key="3">
    <source>
        <dbReference type="EMBL" id="CAB4842801.1"/>
    </source>
</evidence>
<organism evidence="2">
    <name type="scientific">freshwater metagenome</name>
    <dbReference type="NCBI Taxonomy" id="449393"/>
    <lineage>
        <taxon>unclassified sequences</taxon>
        <taxon>metagenomes</taxon>
        <taxon>ecological metagenomes</taxon>
    </lineage>
</organism>
<evidence type="ECO:0000313" key="4">
    <source>
        <dbReference type="EMBL" id="CAB5041585.1"/>
    </source>
</evidence>
<dbReference type="EMBL" id="CAFBQB010000044">
    <property type="protein sequence ID" value="CAB5041585.1"/>
    <property type="molecule type" value="Genomic_DNA"/>
</dbReference>
<evidence type="ECO:0000313" key="5">
    <source>
        <dbReference type="EMBL" id="CAB5052398.1"/>
    </source>
</evidence>
<dbReference type="EMBL" id="CAFBQE010000087">
    <property type="protein sequence ID" value="CAB5052398.1"/>
    <property type="molecule type" value="Genomic_DNA"/>
</dbReference>
<proteinExistence type="predicted"/>
<dbReference type="EMBL" id="CAEZWP010000092">
    <property type="protein sequence ID" value="CAB4667823.1"/>
    <property type="molecule type" value="Genomic_DNA"/>
</dbReference>
<dbReference type="EMBL" id="CAFAZY010000068">
    <property type="protein sequence ID" value="CAB4842801.1"/>
    <property type="molecule type" value="Genomic_DNA"/>
</dbReference>
<accession>A0A6J6M5V0</accession>